<gene>
    <name evidence="1" type="ORF">DCCM_3745</name>
</gene>
<sequence>MNYCIIMDVHGYPNETASFFCIAAIGIHISPVAYPPMSHRGIKP</sequence>
<name>A0A2L2XEG8_9FIRM</name>
<organism evidence="1 2">
    <name type="scientific">Desulfocucumis palustris</name>
    <dbReference type="NCBI Taxonomy" id="1898651"/>
    <lineage>
        <taxon>Bacteria</taxon>
        <taxon>Bacillati</taxon>
        <taxon>Bacillota</taxon>
        <taxon>Clostridia</taxon>
        <taxon>Eubacteriales</taxon>
        <taxon>Desulfocucumaceae</taxon>
        <taxon>Desulfocucumis</taxon>
    </lineage>
</organism>
<protein>
    <submittedName>
        <fullName evidence="1">Uncharacterized protein</fullName>
    </submittedName>
</protein>
<proteinExistence type="predicted"/>
<keyword evidence="2" id="KW-1185">Reference proteome</keyword>
<dbReference type="Proteomes" id="UP000239549">
    <property type="component" value="Unassembled WGS sequence"/>
</dbReference>
<evidence type="ECO:0000313" key="1">
    <source>
        <dbReference type="EMBL" id="GBF34625.1"/>
    </source>
</evidence>
<evidence type="ECO:0000313" key="2">
    <source>
        <dbReference type="Proteomes" id="UP000239549"/>
    </source>
</evidence>
<dbReference type="AlphaFoldDB" id="A0A2L2XEG8"/>
<dbReference type="EMBL" id="BFAV01000142">
    <property type="protein sequence ID" value="GBF34625.1"/>
    <property type="molecule type" value="Genomic_DNA"/>
</dbReference>
<reference evidence="2" key="1">
    <citation type="submission" date="2018-02" db="EMBL/GenBank/DDBJ databases">
        <title>Genome sequence of Desulfocucumis palustris strain NAW-5.</title>
        <authorList>
            <person name="Watanabe M."/>
            <person name="Kojima H."/>
            <person name="Fukui M."/>
        </authorList>
    </citation>
    <scope>NUCLEOTIDE SEQUENCE [LARGE SCALE GENOMIC DNA]</scope>
    <source>
        <strain evidence="2">NAW-5</strain>
    </source>
</reference>
<comment type="caution">
    <text evidence="1">The sequence shown here is derived from an EMBL/GenBank/DDBJ whole genome shotgun (WGS) entry which is preliminary data.</text>
</comment>
<accession>A0A2L2XEG8</accession>